<sequence>MKENKRLSFRFSTPQQVRKSLSRINNMVANGEMDSKKANTIIVGANAILGAIRLDEQQKQIEKLEELVNEFAE</sequence>
<comment type="caution">
    <text evidence="1">The sequence shown here is derived from an EMBL/GenBank/DDBJ whole genome shotgun (WGS) entry which is preliminary data.</text>
</comment>
<evidence type="ECO:0000313" key="1">
    <source>
        <dbReference type="EMBL" id="MEO9178932.1"/>
    </source>
</evidence>
<gene>
    <name evidence="1" type="ORF">CYJ21_008235</name>
</gene>
<dbReference type="EMBL" id="PKMC02000009">
    <property type="protein sequence ID" value="MEO9178932.1"/>
    <property type="molecule type" value="Genomic_DNA"/>
</dbReference>
<keyword evidence="2" id="KW-1185">Reference proteome</keyword>
<reference evidence="1" key="2">
    <citation type="submission" date="2024-04" db="EMBL/GenBank/DDBJ databases">
        <title>Na.</title>
        <authorList>
            <person name="Choi B."/>
        </authorList>
    </citation>
    <scope>NUCLEOTIDE SEQUENCE</scope>
    <source>
        <strain evidence="1">UMB0138</strain>
    </source>
</reference>
<proteinExistence type="predicted"/>
<organism evidence="1 2">
    <name type="scientific">Veillonella parvula</name>
    <name type="common">Staphylococcus parvulus</name>
    <dbReference type="NCBI Taxonomy" id="29466"/>
    <lineage>
        <taxon>Bacteria</taxon>
        <taxon>Bacillati</taxon>
        <taxon>Bacillota</taxon>
        <taxon>Negativicutes</taxon>
        <taxon>Veillonellales</taxon>
        <taxon>Veillonellaceae</taxon>
        <taxon>Veillonella</taxon>
    </lineage>
</organism>
<dbReference type="Proteomes" id="UP000234197">
    <property type="component" value="Unassembled WGS sequence"/>
</dbReference>
<accession>A0ABV0IE20</accession>
<evidence type="ECO:0000313" key="2">
    <source>
        <dbReference type="Proteomes" id="UP000234197"/>
    </source>
</evidence>
<evidence type="ECO:0008006" key="3">
    <source>
        <dbReference type="Google" id="ProtNLM"/>
    </source>
</evidence>
<name>A0ABV0IE20_VEIPA</name>
<protein>
    <recommendedName>
        <fullName evidence="3">Cell division protein ZapA</fullName>
    </recommendedName>
</protein>
<reference evidence="1" key="1">
    <citation type="submission" date="2017-12" db="EMBL/GenBank/DDBJ databases">
        <authorList>
            <person name="Thomas-White K."/>
            <person name="Wolfe A.J."/>
        </authorList>
    </citation>
    <scope>NUCLEOTIDE SEQUENCE</scope>
    <source>
        <strain evidence="1">UMB0138</strain>
    </source>
</reference>
<dbReference type="RefSeq" id="WP_024062169.1">
    <property type="nucleotide sequence ID" value="NZ_JAHAFZ010000009.1"/>
</dbReference>